<dbReference type="Pfam" id="PF25758">
    <property type="entry name" value="TPR_IPO11"/>
    <property type="match status" value="1"/>
</dbReference>
<feature type="domain" description="Importin N-terminal" evidence="7">
    <location>
        <begin position="400"/>
        <end position="476"/>
    </location>
</feature>
<dbReference type="InterPro" id="IPR010683">
    <property type="entry name" value="DUF1262"/>
</dbReference>
<dbReference type="InterPro" id="IPR001494">
    <property type="entry name" value="Importin-beta_N"/>
</dbReference>
<feature type="region of interest" description="Disordered" evidence="6">
    <location>
        <begin position="342"/>
        <end position="374"/>
    </location>
</feature>
<comment type="similarity">
    <text evidence="2">Belongs to the importin beta family.</text>
</comment>
<dbReference type="PANTHER" id="PTHR10997:SF9">
    <property type="entry name" value="IMPORTIN-9"/>
    <property type="match status" value="1"/>
</dbReference>
<gene>
    <name evidence="8" type="ORF">VitviT2T_000188</name>
</gene>
<dbReference type="InterPro" id="IPR058669">
    <property type="entry name" value="TPR_IPO7/11-like"/>
</dbReference>
<evidence type="ECO:0000313" key="8">
    <source>
        <dbReference type="EMBL" id="WJZ80254.1"/>
    </source>
</evidence>
<evidence type="ECO:0000313" key="9">
    <source>
        <dbReference type="Proteomes" id="UP001227230"/>
    </source>
</evidence>
<feature type="compositionally biased region" description="Basic and acidic residues" evidence="6">
    <location>
        <begin position="358"/>
        <end position="374"/>
    </location>
</feature>
<dbReference type="SMART" id="SM00913">
    <property type="entry name" value="IBN_N"/>
    <property type="match status" value="1"/>
</dbReference>
<evidence type="ECO:0000256" key="5">
    <source>
        <dbReference type="ARBA" id="ARBA00023242"/>
    </source>
</evidence>
<comment type="subcellular location">
    <subcellularLocation>
        <location evidence="1">Nucleus</location>
    </subcellularLocation>
</comment>
<dbReference type="Proteomes" id="UP001227230">
    <property type="component" value="Chromosome 1"/>
</dbReference>
<evidence type="ECO:0000256" key="4">
    <source>
        <dbReference type="ARBA" id="ARBA00022927"/>
    </source>
</evidence>
<dbReference type="SUPFAM" id="SSF48371">
    <property type="entry name" value="ARM repeat"/>
    <property type="match status" value="1"/>
</dbReference>
<dbReference type="InterPro" id="IPR056840">
    <property type="entry name" value="HEAT_IPO9_central"/>
</dbReference>
<keyword evidence="5" id="KW-0539">Nucleus</keyword>
<dbReference type="InterPro" id="IPR016024">
    <property type="entry name" value="ARM-type_fold"/>
</dbReference>
<dbReference type="InterPro" id="IPR011989">
    <property type="entry name" value="ARM-like"/>
</dbReference>
<evidence type="ECO:0000256" key="3">
    <source>
        <dbReference type="ARBA" id="ARBA00022448"/>
    </source>
</evidence>
<keyword evidence="3" id="KW-0813">Transport</keyword>
<name>A0ABY9BC06_VITVI</name>
<sequence>MYVTRPLSLYRKSPDALSLPPPEGPNSGYLVLQDEESETTSCFGLCKERDIRDLPFPQDKNLTVRYSTVVAGDISLRRHTNFYEVFFIPVLNQPLSLNRYYAIKPHGRHKGEAYASSRAEDMGTCCFCDVVDDVKPRPLDPQDIYHQFEVSLVEGTCTPKGSFIAKSIAPDGLPPYFLRRRGWKLSTSTPPNFKLGEAAGLDPSLRARLPDFNFPLHSKSSEPVVVGKWYCPFMFVKEGELKDRVRRSVYYEMTLEQKWEQIFACENNYNEGNNTVAVDVVVQGEVVAIPQGEAVQDERNEDDGVRWFRSSSGAGVGLRLEIIERMKWEQVRAGWDGEKRKEARVERAEEYGGSGGKIPEKGKEKKGKEKDNKMADQDQQWLLNCLTATLDTSQEVRSFAEASLNQASLQPGFGGALSKVAANRELPLGLRQLAAVLLKQFVKKHWQEGEENFEHPVVSSDEKEIIRRLLLLSLDDSNRKICTAISMAVSSIAHYDWPEDWPDLLPFLLKLINDQTNINGVHGALRCLALLSGDLDDTVVPKLVPVLFPCLHTIVSSPQIYDKPLRTKALSIVYSCTSMLGVMTGVYKTETSNLMMPMLKPWMDQFSTILEHPVQSEDPDDWSIRMEVLKCLNQFVQNFPSLTETEFKVVVGPLWQTFVSSLRVYELSSVEGADDPYEGRYDSDGAEKSLESFVIQLFEFLLTIVGSRRLAKVVANNLRELVYYTIAFLQITEQQVHTWSLDANQYVADEDDTTYSCRVSGALLLEEVVSSCGLEGIEAIIDAAQKRFNESQQGKVAGSAVWWRIREATIFALASLSEQLLEAEVSGMTRISLRDLLERLIAEDIGTGVDEYPFLHARLFSSIAKFSSVISHGVLEHFLYAAIKAIGMDVPPPVKVGACRALFQLLPGANKEILQPHLMGLFSSLTDLLNQASDETLHLVLETLQAAIKTGDEASAAIEPIISPIILNTWASHVSDPFISIDAVEVLEAIKNATGCVRPLVSRILPYIGPVLNNPQQQPDGLVAGSLDLVTMLLKNSPSDVVKVVYDVCFDPVIRIVLQSDDYGEMQNATECLAAIIAGGKQEMLAWGGDSGYTMRSLLDVASRLLDPDMESSGSLFVGTYILQLILHLPSQMAPHIRDLVAALVRRLQSCQITGLRSSLLLIFARLVHMSAPNVEQFIDLLVTVPAKDYDNSFVYVMSEWAKQQGEIQGAYQIKVTTTALALLLSTRHVELAKINVQGHLVKTIAGITTRSKAKSTPDQWTVMPLPAKILALLADVLIEIQEQVGIGNDEDSDWEEIQAEDVETDQDLVISSGATSFGRPTYEQLEAMAKVFDENQEDGDEDDLLSGADPLNEINLANYLADFFVKFSHSDRQLFDHLCQSLTLAQQNAIQMILNR</sequence>
<evidence type="ECO:0000256" key="6">
    <source>
        <dbReference type="SAM" id="MobiDB-lite"/>
    </source>
</evidence>
<dbReference type="Pfam" id="PF06880">
    <property type="entry name" value="DUF1262"/>
    <property type="match status" value="1"/>
</dbReference>
<reference evidence="8 9" key="1">
    <citation type="journal article" date="2023" name="Hortic Res">
        <title>The complete reference genome for grapevine (Vitis vinifera L.) genetics and breeding.</title>
        <authorList>
            <person name="Shi X."/>
            <person name="Cao S."/>
            <person name="Wang X."/>
            <person name="Huang S."/>
            <person name="Wang Y."/>
            <person name="Liu Z."/>
            <person name="Liu W."/>
            <person name="Leng X."/>
            <person name="Peng Y."/>
            <person name="Wang N."/>
            <person name="Wang Y."/>
            <person name="Ma Z."/>
            <person name="Xu X."/>
            <person name="Zhang F."/>
            <person name="Xue H."/>
            <person name="Zhong H."/>
            <person name="Wang Y."/>
            <person name="Zhang K."/>
            <person name="Velt A."/>
            <person name="Avia K."/>
            <person name="Holtgrawe D."/>
            <person name="Grimplet J."/>
            <person name="Matus J.T."/>
            <person name="Ware D."/>
            <person name="Wu X."/>
            <person name="Wang H."/>
            <person name="Liu C."/>
            <person name="Fang Y."/>
            <person name="Rustenholz C."/>
            <person name="Cheng Z."/>
            <person name="Xiao H."/>
            <person name="Zhou Y."/>
        </authorList>
    </citation>
    <scope>NUCLEOTIDE SEQUENCE [LARGE SCALE GENOMIC DNA]</scope>
    <source>
        <strain evidence="9">cv. Pinot noir / PN40024</strain>
        <tissue evidence="8">Leaf</tissue>
    </source>
</reference>
<dbReference type="Gene3D" id="1.25.10.10">
    <property type="entry name" value="Leucine-rich Repeat Variant"/>
    <property type="match status" value="1"/>
</dbReference>
<dbReference type="PROSITE" id="PS50166">
    <property type="entry name" value="IMPORTIN_B_NT"/>
    <property type="match status" value="1"/>
</dbReference>
<dbReference type="EMBL" id="CP126648">
    <property type="protein sequence ID" value="WJZ80254.1"/>
    <property type="molecule type" value="Genomic_DNA"/>
</dbReference>
<keyword evidence="9" id="KW-1185">Reference proteome</keyword>
<organism evidence="8 9">
    <name type="scientific">Vitis vinifera</name>
    <name type="common">Grape</name>
    <dbReference type="NCBI Taxonomy" id="29760"/>
    <lineage>
        <taxon>Eukaryota</taxon>
        <taxon>Viridiplantae</taxon>
        <taxon>Streptophyta</taxon>
        <taxon>Embryophyta</taxon>
        <taxon>Tracheophyta</taxon>
        <taxon>Spermatophyta</taxon>
        <taxon>Magnoliopsida</taxon>
        <taxon>eudicotyledons</taxon>
        <taxon>Gunneridae</taxon>
        <taxon>Pentapetalae</taxon>
        <taxon>rosids</taxon>
        <taxon>Vitales</taxon>
        <taxon>Vitaceae</taxon>
        <taxon>Viteae</taxon>
        <taxon>Vitis</taxon>
    </lineage>
</organism>
<protein>
    <recommendedName>
        <fullName evidence="7">Importin N-terminal domain-containing protein</fullName>
    </recommendedName>
</protein>
<dbReference type="Pfam" id="PF25018">
    <property type="entry name" value="HEAT_IPO9_c"/>
    <property type="match status" value="1"/>
</dbReference>
<evidence type="ECO:0000259" key="7">
    <source>
        <dbReference type="PROSITE" id="PS50166"/>
    </source>
</evidence>
<evidence type="ECO:0000256" key="1">
    <source>
        <dbReference type="ARBA" id="ARBA00004123"/>
    </source>
</evidence>
<evidence type="ECO:0000256" key="2">
    <source>
        <dbReference type="ARBA" id="ARBA00007991"/>
    </source>
</evidence>
<keyword evidence="4" id="KW-0653">Protein transport</keyword>
<proteinExistence type="inferred from homology"/>
<accession>A0ABY9BC06</accession>
<dbReference type="PANTHER" id="PTHR10997">
    <property type="entry name" value="IMPORTIN-7, 8, 11"/>
    <property type="match status" value="1"/>
</dbReference>
<dbReference type="Pfam" id="PF03810">
    <property type="entry name" value="IBN_N"/>
    <property type="match status" value="1"/>
</dbReference>